<dbReference type="GeneID" id="92182351"/>
<evidence type="ECO:0000313" key="2">
    <source>
        <dbReference type="Proteomes" id="UP001388673"/>
    </source>
</evidence>
<gene>
    <name evidence="1" type="ORF">IAR55_005093</name>
</gene>
<proteinExistence type="predicted"/>
<name>A0AAW0YUV8_9TREE</name>
<reference evidence="1 2" key="1">
    <citation type="journal article" date="2024" name="bioRxiv">
        <title>Comparative genomics of Cryptococcus and Kwoniella reveals pathogenesis evolution and contrasting karyotype dynamics via intercentromeric recombination or chromosome fusion.</title>
        <authorList>
            <person name="Coelho M.A."/>
            <person name="David-Palma M."/>
            <person name="Shea T."/>
            <person name="Bowers K."/>
            <person name="McGinley-Smith S."/>
            <person name="Mohammad A.W."/>
            <person name="Gnirke A."/>
            <person name="Yurkov A.M."/>
            <person name="Nowrousian M."/>
            <person name="Sun S."/>
            <person name="Cuomo C.A."/>
            <person name="Heitman J."/>
        </authorList>
    </citation>
    <scope>NUCLEOTIDE SEQUENCE [LARGE SCALE GENOMIC DNA]</scope>
    <source>
        <strain evidence="1 2">CBS 13917</strain>
    </source>
</reference>
<sequence length="248" mass="28344">MAQPQPPDPPIIIVPLLRNHELAQRHPVLQQASIPVPVSIEDSYQVARIAQAVENDSSYGRRIKLAVHELQLRVVLNCVVAPARPPPPAPQLPVRLIFREELNVLNNLFVRLVGIPPQAVALLLRAFVRMRRMMEEQVGDMRRHGDDIQRVFRRTTNMKFVADNQIRQTAGIEMLPVPRIADGRTHPEGLEDTDLQEYRDFNALNVRDTHEWLAFYGLAFNRRWRLREKTTLLYLALGGVSSEVSHVA</sequence>
<dbReference type="EMBL" id="JBCAWK010000009">
    <property type="protein sequence ID" value="KAK8849758.1"/>
    <property type="molecule type" value="Genomic_DNA"/>
</dbReference>
<dbReference type="KEGG" id="kne:92182351"/>
<dbReference type="Proteomes" id="UP001388673">
    <property type="component" value="Unassembled WGS sequence"/>
</dbReference>
<comment type="caution">
    <text evidence="1">The sequence shown here is derived from an EMBL/GenBank/DDBJ whole genome shotgun (WGS) entry which is preliminary data.</text>
</comment>
<keyword evidence="2" id="KW-1185">Reference proteome</keyword>
<organism evidence="1 2">
    <name type="scientific">Kwoniella newhampshirensis</name>
    <dbReference type="NCBI Taxonomy" id="1651941"/>
    <lineage>
        <taxon>Eukaryota</taxon>
        <taxon>Fungi</taxon>
        <taxon>Dikarya</taxon>
        <taxon>Basidiomycota</taxon>
        <taxon>Agaricomycotina</taxon>
        <taxon>Tremellomycetes</taxon>
        <taxon>Tremellales</taxon>
        <taxon>Cryptococcaceae</taxon>
        <taxon>Kwoniella</taxon>
    </lineage>
</organism>
<evidence type="ECO:0000313" key="1">
    <source>
        <dbReference type="EMBL" id="KAK8849758.1"/>
    </source>
</evidence>
<accession>A0AAW0YUV8</accession>
<dbReference type="RefSeq" id="XP_066801646.1">
    <property type="nucleotide sequence ID" value="XM_066948187.1"/>
</dbReference>
<dbReference type="AlphaFoldDB" id="A0AAW0YUV8"/>
<protein>
    <submittedName>
        <fullName evidence="1">Uncharacterized protein</fullName>
    </submittedName>
</protein>